<protein>
    <recommendedName>
        <fullName evidence="4">DUF4382 domain-containing protein</fullName>
    </recommendedName>
</protein>
<dbReference type="Proteomes" id="UP001199314">
    <property type="component" value="Unassembled WGS sequence"/>
</dbReference>
<reference evidence="3" key="1">
    <citation type="submission" date="2023-07" db="EMBL/GenBank/DDBJ databases">
        <title>Novel species isolated from saline lakes on Tibetan Plateau.</title>
        <authorList>
            <person name="Lu H."/>
        </authorList>
    </citation>
    <scope>NUCLEOTIDE SEQUENCE [LARGE SCALE GENOMIC DNA]</scope>
    <source>
        <strain evidence="3">CAK8W</strain>
    </source>
</reference>
<sequence length="431" mass="47630">MKKLIKPFSLLFACAAMLFMYSCQDEESTSQEEQGGVEFLLAGDRVSTAKSGITNSKNDVESCDMALASYAVIEMSGETYNINLKAWGDNYKTDLIELGPGTYQVTSVQLYDTDDHPLYATPSADSEFGPFVSQALPFDVTVENYRKIEYDLEVLCIEAFTPPQFGFVFWDITIKQVKNLCVFANYCMPDTGHAVASLDAFVYPNENETSDEDLIWSGSADGDYNSDDEANELLCLKLPYDPSIPTEDQSFFIKLFVNGILVETTLSLDEVDSINEESGYLHLNENCDDDYDDFDETGCETAFAFGNNTFMDLELTNGRWGWANEFTDVQDGTYTLDIWAGAGQNNTSSGTLVGLLTIEVSGTDVTVTYDMNSGYRMIETHLYLGDNPPSTIAPGQYGNTNNLNGESSDSFTVSYSGDGDFWIIAHAVVCE</sequence>
<keyword evidence="3" id="KW-1185">Reference proteome</keyword>
<dbReference type="PROSITE" id="PS51257">
    <property type="entry name" value="PROKAR_LIPOPROTEIN"/>
    <property type="match status" value="1"/>
</dbReference>
<evidence type="ECO:0008006" key="4">
    <source>
        <dbReference type="Google" id="ProtNLM"/>
    </source>
</evidence>
<accession>A0ABS7XMF8</accession>
<evidence type="ECO:0000313" key="3">
    <source>
        <dbReference type="Proteomes" id="UP001199314"/>
    </source>
</evidence>
<gene>
    <name evidence="2" type="ORF">LB452_11620</name>
</gene>
<evidence type="ECO:0000256" key="1">
    <source>
        <dbReference type="SAM" id="SignalP"/>
    </source>
</evidence>
<feature type="chain" id="PRO_5046898890" description="DUF4382 domain-containing protein" evidence="1">
    <location>
        <begin position="26"/>
        <end position="431"/>
    </location>
</feature>
<keyword evidence="1" id="KW-0732">Signal</keyword>
<feature type="signal peptide" evidence="1">
    <location>
        <begin position="1"/>
        <end position="25"/>
    </location>
</feature>
<dbReference type="EMBL" id="JAIQZE010000013">
    <property type="protein sequence ID" value="MBZ9779569.1"/>
    <property type="molecule type" value="Genomic_DNA"/>
</dbReference>
<name>A0ABS7XMF8_9FLAO</name>
<dbReference type="RefSeq" id="WP_224461905.1">
    <property type="nucleotide sequence ID" value="NZ_JAIQZE010000013.1"/>
</dbReference>
<comment type="caution">
    <text evidence="2">The sequence shown here is derived from an EMBL/GenBank/DDBJ whole genome shotgun (WGS) entry which is preliminary data.</text>
</comment>
<proteinExistence type="predicted"/>
<evidence type="ECO:0000313" key="2">
    <source>
        <dbReference type="EMBL" id="MBZ9779569.1"/>
    </source>
</evidence>
<organism evidence="2 3">
    <name type="scientific">Psychroflexus longus</name>
    <dbReference type="NCBI Taxonomy" id="2873596"/>
    <lineage>
        <taxon>Bacteria</taxon>
        <taxon>Pseudomonadati</taxon>
        <taxon>Bacteroidota</taxon>
        <taxon>Flavobacteriia</taxon>
        <taxon>Flavobacteriales</taxon>
        <taxon>Flavobacteriaceae</taxon>
        <taxon>Psychroflexus</taxon>
    </lineage>
</organism>